<accession>A0A5P6VUG6</accession>
<protein>
    <submittedName>
        <fullName evidence="2">Polysaccharide pyruvyl transferase family protein</fullName>
    </submittedName>
</protein>
<dbReference type="OrthoDB" id="9799278at2"/>
<dbReference type="Pfam" id="PF04230">
    <property type="entry name" value="PS_pyruv_trans"/>
    <property type="match status" value="1"/>
</dbReference>
<geneLocation type="plasmid" evidence="3">
    <name>pnp95</name>
</geneLocation>
<organism evidence="2 3">
    <name type="scientific">Pseudobutyrivibrio xylanivorans</name>
    <dbReference type="NCBI Taxonomy" id="185007"/>
    <lineage>
        <taxon>Bacteria</taxon>
        <taxon>Bacillati</taxon>
        <taxon>Bacillota</taxon>
        <taxon>Clostridia</taxon>
        <taxon>Lachnospirales</taxon>
        <taxon>Lachnospiraceae</taxon>
        <taxon>Pseudobutyrivibrio</taxon>
    </lineage>
</organism>
<proteinExistence type="predicted"/>
<sequence>MKKIGILTFHFAYNYGAMLQAYALKEYLSDGNELEFINYQPERTRNIYTTNPFIFGMHPKLVLQRTLDFPKKNKQAKVFEDFKNKYLEVNDKPFFSLEELRTALNQHDLNVFGSDQIWNLDITGDTPEYYGELCNSEKCNIVYAGSFGHDKLTEKENDYISIMSNFDKISVRESYAKDILEEKGINSVHVCDPVFLLDSTSWEALTREPAGIKGNRFILYYTLKNDKELTERANDIAEKFGCKLISIHPNANKILVGKQLYGIGPQEFLWLIKNAEYICTNSFHASAFSLIFRKKLVHSQLEKGKGRVQSLLETVNSKKGMDSNGIECMDLSKIDGTKLVEYVNKSKEYLANIYEKEENN</sequence>
<keyword evidence="2" id="KW-0614">Plasmid</keyword>
<dbReference type="RefSeq" id="WP_151625871.1">
    <property type="nucleotide sequence ID" value="NZ_CP043029.1"/>
</dbReference>
<dbReference type="InterPro" id="IPR007345">
    <property type="entry name" value="Polysacch_pyruvyl_Trfase"/>
</dbReference>
<reference evidence="3" key="1">
    <citation type="submission" date="2019-08" db="EMBL/GenBank/DDBJ databases">
        <title>Complete Genome Sequence of the Polysaccharide-Degrading Rumen Bacterium Pseudobutyrivibrio xylanivorans MA3014.</title>
        <authorList>
            <person name="Palevich N."/>
            <person name="Maclean P.H."/>
            <person name="Kelly W.J."/>
            <person name="Leahy S.C."/>
            <person name="Rakonjac J."/>
            <person name="Attwood G.T."/>
        </authorList>
    </citation>
    <scope>NUCLEOTIDE SEQUENCE [LARGE SCALE GENOMIC DNA]</scope>
    <source>
        <strain evidence="3">MA3014</strain>
        <plasmid evidence="3">pnp95</plasmid>
    </source>
</reference>
<keyword evidence="2" id="KW-0808">Transferase</keyword>
<evidence type="ECO:0000313" key="2">
    <source>
        <dbReference type="EMBL" id="QFJ56293.1"/>
    </source>
</evidence>
<name>A0A5P6VUG6_PSEXY</name>
<dbReference type="GO" id="GO:0016740">
    <property type="term" value="F:transferase activity"/>
    <property type="evidence" value="ECO:0007669"/>
    <property type="project" value="UniProtKB-KW"/>
</dbReference>
<dbReference type="AlphaFoldDB" id="A0A5P6VUG6"/>
<dbReference type="Proteomes" id="UP000327030">
    <property type="component" value="Plasmid pNP95"/>
</dbReference>
<gene>
    <name evidence="2" type="ORF">FXF36_15355</name>
</gene>
<feature type="domain" description="Polysaccharide pyruvyl transferase" evidence="1">
    <location>
        <begin position="14"/>
        <end position="296"/>
    </location>
</feature>
<dbReference type="EMBL" id="CP043029">
    <property type="protein sequence ID" value="QFJ56293.1"/>
    <property type="molecule type" value="Genomic_DNA"/>
</dbReference>
<evidence type="ECO:0000313" key="3">
    <source>
        <dbReference type="Proteomes" id="UP000327030"/>
    </source>
</evidence>
<evidence type="ECO:0000259" key="1">
    <source>
        <dbReference type="Pfam" id="PF04230"/>
    </source>
</evidence>
<dbReference type="KEGG" id="pxv:FXF36_15355"/>